<keyword evidence="3" id="KW-1185">Reference proteome</keyword>
<dbReference type="AlphaFoldDB" id="A0A4V5PHR2"/>
<feature type="region of interest" description="Disordered" evidence="1">
    <location>
        <begin position="56"/>
        <end position="79"/>
    </location>
</feature>
<protein>
    <submittedName>
        <fullName evidence="2">Uncharacterized protein</fullName>
    </submittedName>
</protein>
<dbReference type="EMBL" id="SWJE01000019">
    <property type="protein sequence ID" value="TKC81280.1"/>
    <property type="molecule type" value="Genomic_DNA"/>
</dbReference>
<gene>
    <name evidence="2" type="ORF">FAZ69_28525</name>
</gene>
<comment type="caution">
    <text evidence="2">The sequence shown here is derived from an EMBL/GenBank/DDBJ whole genome shotgun (WGS) entry which is preliminary data.</text>
</comment>
<dbReference type="RefSeq" id="WP_136898442.1">
    <property type="nucleotide sequence ID" value="NZ_SWJE01000019.1"/>
</dbReference>
<name>A0A4V5PHR2_9BURK</name>
<sequence>MVAFRFLGASKGLKDSRFILNVQSIKTALRMDMSAGGKRMSVFERLVAGLADYARTSRGGSAPRAGRRNARRNEKETGR</sequence>
<evidence type="ECO:0000256" key="1">
    <source>
        <dbReference type="SAM" id="MobiDB-lite"/>
    </source>
</evidence>
<evidence type="ECO:0000313" key="3">
    <source>
        <dbReference type="Proteomes" id="UP000305539"/>
    </source>
</evidence>
<proteinExistence type="predicted"/>
<reference evidence="2 3" key="1">
    <citation type="submission" date="2019-04" db="EMBL/GenBank/DDBJ databases">
        <title>Trinickia sp. 7GSK02, isolated from subtropical forest soil.</title>
        <authorList>
            <person name="Gao Z.-H."/>
            <person name="Qiu L.-H."/>
        </authorList>
    </citation>
    <scope>NUCLEOTIDE SEQUENCE [LARGE SCALE GENOMIC DNA]</scope>
    <source>
        <strain evidence="2 3">7GSK02</strain>
    </source>
</reference>
<organism evidence="2 3">
    <name type="scientific">Trinickia terrae</name>
    <dbReference type="NCBI Taxonomy" id="2571161"/>
    <lineage>
        <taxon>Bacteria</taxon>
        <taxon>Pseudomonadati</taxon>
        <taxon>Pseudomonadota</taxon>
        <taxon>Betaproteobacteria</taxon>
        <taxon>Burkholderiales</taxon>
        <taxon>Burkholderiaceae</taxon>
        <taxon>Trinickia</taxon>
    </lineage>
</organism>
<accession>A0A4V5PHR2</accession>
<evidence type="ECO:0000313" key="2">
    <source>
        <dbReference type="EMBL" id="TKC81280.1"/>
    </source>
</evidence>
<dbReference type="Proteomes" id="UP000305539">
    <property type="component" value="Unassembled WGS sequence"/>
</dbReference>